<keyword evidence="1" id="KW-0391">Immunity</keyword>
<dbReference type="AlphaFoldDB" id="A0A8B9ULV3"/>
<dbReference type="GO" id="GO:0005576">
    <property type="term" value="C:extracellular region"/>
    <property type="evidence" value="ECO:0007669"/>
    <property type="project" value="UniProtKB-ARBA"/>
</dbReference>
<dbReference type="InterPro" id="IPR036179">
    <property type="entry name" value="Ig-like_dom_sf"/>
</dbReference>
<reference evidence="5" key="2">
    <citation type="submission" date="2025-09" db="UniProtKB">
        <authorList>
            <consortium name="Ensembl"/>
        </authorList>
    </citation>
    <scope>IDENTIFICATION</scope>
</reference>
<dbReference type="PANTHER" id="PTHR23266">
    <property type="entry name" value="IMMUNOGLOBULIN HEAVY CHAIN"/>
    <property type="match status" value="1"/>
</dbReference>
<feature type="domain" description="Ig-like" evidence="4">
    <location>
        <begin position="19"/>
        <end position="104"/>
    </location>
</feature>
<evidence type="ECO:0000313" key="5">
    <source>
        <dbReference type="Ensembl" id="ENSAZOP00000009298.1"/>
    </source>
</evidence>
<dbReference type="InterPro" id="IPR050199">
    <property type="entry name" value="IgHV"/>
</dbReference>
<organism evidence="5 6">
    <name type="scientific">Anas zonorhyncha</name>
    <name type="common">Eastern spot-billed duck</name>
    <dbReference type="NCBI Taxonomy" id="75864"/>
    <lineage>
        <taxon>Eukaryota</taxon>
        <taxon>Metazoa</taxon>
        <taxon>Chordata</taxon>
        <taxon>Craniata</taxon>
        <taxon>Vertebrata</taxon>
        <taxon>Euteleostomi</taxon>
        <taxon>Archelosauria</taxon>
        <taxon>Archosauria</taxon>
        <taxon>Dinosauria</taxon>
        <taxon>Saurischia</taxon>
        <taxon>Theropoda</taxon>
        <taxon>Coelurosauria</taxon>
        <taxon>Aves</taxon>
        <taxon>Neognathae</taxon>
        <taxon>Galloanserae</taxon>
        <taxon>Anseriformes</taxon>
        <taxon>Anatidae</taxon>
        <taxon>Anatinae</taxon>
        <taxon>Anas</taxon>
    </lineage>
</organism>
<keyword evidence="2" id="KW-1064">Adaptive immunity</keyword>
<keyword evidence="3" id="KW-1280">Immunoglobulin</keyword>
<name>A0A8B9ULV3_9AVES</name>
<proteinExistence type="predicted"/>
<dbReference type="Ensembl" id="ENSAZOT00000009925.1">
    <property type="protein sequence ID" value="ENSAZOP00000009298.1"/>
    <property type="gene ID" value="ENSAZOG00000005899.1"/>
</dbReference>
<dbReference type="Pfam" id="PF07686">
    <property type="entry name" value="V-set"/>
    <property type="match status" value="1"/>
</dbReference>
<keyword evidence="6" id="KW-1185">Reference proteome</keyword>
<protein>
    <recommendedName>
        <fullName evidence="4">Ig-like domain-containing protein</fullName>
    </recommendedName>
</protein>
<sequence>GVWTQLSLVESGGGLRASGDSMQLSCQVSVPNFEDYSVRWFRQARGGGLEWVSYISGPSGTVLKYGAAVDGRAAASRNNSQAKSSLSLQHLHVGDSGRYFCAVQECHKYGHGAGACLI</sequence>
<dbReference type="InterPro" id="IPR007110">
    <property type="entry name" value="Ig-like_dom"/>
</dbReference>
<accession>A0A8B9ULV3</accession>
<evidence type="ECO:0000313" key="6">
    <source>
        <dbReference type="Proteomes" id="UP000694549"/>
    </source>
</evidence>
<evidence type="ECO:0000256" key="3">
    <source>
        <dbReference type="ARBA" id="ARBA00043265"/>
    </source>
</evidence>
<evidence type="ECO:0000256" key="1">
    <source>
        <dbReference type="ARBA" id="ARBA00022859"/>
    </source>
</evidence>
<dbReference type="GO" id="GO:0019814">
    <property type="term" value="C:immunoglobulin complex"/>
    <property type="evidence" value="ECO:0007669"/>
    <property type="project" value="UniProtKB-KW"/>
</dbReference>
<dbReference type="PROSITE" id="PS50835">
    <property type="entry name" value="IG_LIKE"/>
    <property type="match status" value="1"/>
</dbReference>
<evidence type="ECO:0000256" key="2">
    <source>
        <dbReference type="ARBA" id="ARBA00023130"/>
    </source>
</evidence>
<dbReference type="GO" id="GO:0002250">
    <property type="term" value="P:adaptive immune response"/>
    <property type="evidence" value="ECO:0007669"/>
    <property type="project" value="UniProtKB-KW"/>
</dbReference>
<evidence type="ECO:0000259" key="4">
    <source>
        <dbReference type="PROSITE" id="PS50835"/>
    </source>
</evidence>
<reference evidence="5" key="1">
    <citation type="submission" date="2025-08" db="UniProtKB">
        <authorList>
            <consortium name="Ensembl"/>
        </authorList>
    </citation>
    <scope>IDENTIFICATION</scope>
</reference>
<dbReference type="SMART" id="SM00406">
    <property type="entry name" value="IGv"/>
    <property type="match status" value="1"/>
</dbReference>
<dbReference type="InterPro" id="IPR013783">
    <property type="entry name" value="Ig-like_fold"/>
</dbReference>
<dbReference type="SUPFAM" id="SSF48726">
    <property type="entry name" value="Immunoglobulin"/>
    <property type="match status" value="1"/>
</dbReference>
<dbReference type="InterPro" id="IPR013106">
    <property type="entry name" value="Ig_V-set"/>
</dbReference>
<dbReference type="Gene3D" id="2.60.40.10">
    <property type="entry name" value="Immunoglobulins"/>
    <property type="match status" value="1"/>
</dbReference>
<dbReference type="Proteomes" id="UP000694549">
    <property type="component" value="Unplaced"/>
</dbReference>